<dbReference type="Gene3D" id="3.20.20.140">
    <property type="entry name" value="Metal-dependent hydrolases"/>
    <property type="match status" value="1"/>
</dbReference>
<reference evidence="2 3" key="1">
    <citation type="journal article" date="2017" name="ISME J.">
        <title>Energy and carbon metabolisms in a deep terrestrial subsurface fluid microbial community.</title>
        <authorList>
            <person name="Momper L."/>
            <person name="Jungbluth S.P."/>
            <person name="Lee M.D."/>
            <person name="Amend J.P."/>
        </authorList>
    </citation>
    <scope>NUCLEOTIDE SEQUENCE [LARGE SCALE GENOMIC DNA]</scope>
    <source>
        <strain evidence="2">SURF_5</strain>
    </source>
</reference>
<dbReference type="PANTHER" id="PTHR11647:SF1">
    <property type="entry name" value="COLLAPSIN RESPONSE MEDIATOR PROTEIN"/>
    <property type="match status" value="1"/>
</dbReference>
<proteinExistence type="predicted"/>
<name>A0A3A4N7P2_ABYX5</name>
<evidence type="ECO:0000259" key="1">
    <source>
        <dbReference type="Pfam" id="PF07969"/>
    </source>
</evidence>
<dbReference type="InterPro" id="IPR011059">
    <property type="entry name" value="Metal-dep_hydrolase_composite"/>
</dbReference>
<dbReference type="PANTHER" id="PTHR11647">
    <property type="entry name" value="HYDRANTOINASE/DIHYDROPYRIMIDINASE FAMILY MEMBER"/>
    <property type="match status" value="1"/>
</dbReference>
<dbReference type="EMBL" id="QZKU01000144">
    <property type="protein sequence ID" value="RJP14346.1"/>
    <property type="molecule type" value="Genomic_DNA"/>
</dbReference>
<dbReference type="InterPro" id="IPR013108">
    <property type="entry name" value="Amidohydro_3"/>
</dbReference>
<dbReference type="GO" id="GO:0016811">
    <property type="term" value="F:hydrolase activity, acting on carbon-nitrogen (but not peptide) bonds, in linear amides"/>
    <property type="evidence" value="ECO:0007669"/>
    <property type="project" value="InterPro"/>
</dbReference>
<dbReference type="InterPro" id="IPR050378">
    <property type="entry name" value="Metallo-dep_Hydrolases_sf"/>
</dbReference>
<evidence type="ECO:0000313" key="3">
    <source>
        <dbReference type="Proteomes" id="UP000265882"/>
    </source>
</evidence>
<accession>A0A3A4N7P2</accession>
<dbReference type="Proteomes" id="UP000265882">
    <property type="component" value="Unassembled WGS sequence"/>
</dbReference>
<dbReference type="InterPro" id="IPR023100">
    <property type="entry name" value="D-aminoacylase_insert_dom_sf"/>
</dbReference>
<comment type="caution">
    <text evidence="2">The sequence shown here is derived from an EMBL/GenBank/DDBJ whole genome shotgun (WGS) entry which is preliminary data.</text>
</comment>
<dbReference type="AlphaFoldDB" id="A0A3A4N7P2"/>
<dbReference type="SUPFAM" id="SSF51338">
    <property type="entry name" value="Composite domain of metallo-dependent hydrolases"/>
    <property type="match status" value="1"/>
</dbReference>
<organism evidence="2 3">
    <name type="scientific">Abyssobacteria bacterium (strain SURF_5)</name>
    <dbReference type="NCBI Taxonomy" id="2093360"/>
    <lineage>
        <taxon>Bacteria</taxon>
        <taxon>Pseudomonadati</taxon>
        <taxon>Candidatus Hydrogenedentota</taxon>
        <taxon>Candidatus Abyssobacteria</taxon>
    </lineage>
</organism>
<protein>
    <submittedName>
        <fullName evidence="2">D-aminoacylase</fullName>
    </submittedName>
</protein>
<dbReference type="Gene3D" id="3.30.1490.130">
    <property type="entry name" value="D-aminoacylase. Domain 3"/>
    <property type="match status" value="1"/>
</dbReference>
<dbReference type="InterPro" id="IPR032466">
    <property type="entry name" value="Metal_Hydrolase"/>
</dbReference>
<gene>
    <name evidence="2" type="ORF">C4520_21780</name>
</gene>
<dbReference type="Gene3D" id="2.30.40.10">
    <property type="entry name" value="Urease, subunit C, domain 1"/>
    <property type="match status" value="1"/>
</dbReference>
<evidence type="ECO:0000313" key="2">
    <source>
        <dbReference type="EMBL" id="RJP14346.1"/>
    </source>
</evidence>
<dbReference type="SUPFAM" id="SSF51556">
    <property type="entry name" value="Metallo-dependent hydrolases"/>
    <property type="match status" value="1"/>
</dbReference>
<dbReference type="Pfam" id="PF07969">
    <property type="entry name" value="Amidohydro_3"/>
    <property type="match status" value="1"/>
</dbReference>
<sequence length="527" mass="57682">MGKDRELDFILKGGQVFDGAGNPSTLMDIGISGKKIKRMGALAGAAARETIDCAGLAVCPGFIDMHSHSDLMIFVEPEATAKVMQGVTTEVLGQDGQSVAPIKDEHKADWRRHLSGLLGDAGVEWDWNSFGEYLSALEKVRPATNLVSLVPHGSLRLWVMGMANRKASAEELKQMKLLLRESLEDGAAGMSTGLIYPPCPYADLTELAELCNVLKERGKFFVVHVRNEDSAVMESMEEMFEVARLSGAPVHISHLKVAGKPQHGRAGELLEKINRARSEGLEITFDQYPYTAGSTMLFALLPEWLQDGGSERMVERLKEPQVRQRIVEEMAARTSSSGVAPSDIRVSAVATEKNKHLEGKNLFELAEAVDEPFIDAICDLLIEEQLAVSMIIFVSDEADVRTIMRHPAQIVCTDGLLGGRPHPRVYGAFPRILGRYCRDEKLLTLAEAIRKMTSAPAHRLGLSGRGLLREGYHADVVVFNPDTIIDTATYEEPRQAPIGIEHVFINGKHAVAAGKQTGSRSGKVLRV</sequence>
<dbReference type="CDD" id="cd01297">
    <property type="entry name" value="D-aminoacylase"/>
    <property type="match status" value="1"/>
</dbReference>
<feature type="domain" description="Amidohydrolase 3" evidence="1">
    <location>
        <begin position="49"/>
        <end position="508"/>
    </location>
</feature>